<feature type="signal peptide" evidence="3">
    <location>
        <begin position="1"/>
        <end position="32"/>
    </location>
</feature>
<feature type="repeat" description="WD" evidence="1">
    <location>
        <begin position="349"/>
        <end position="390"/>
    </location>
</feature>
<evidence type="ECO:0000256" key="3">
    <source>
        <dbReference type="SAM" id="SignalP"/>
    </source>
</evidence>
<proteinExistence type="predicted"/>
<dbReference type="CDD" id="cd00200">
    <property type="entry name" value="WD40"/>
    <property type="match status" value="1"/>
</dbReference>
<dbReference type="OrthoDB" id="226265at2"/>
<keyword evidence="2" id="KW-0175">Coiled coil</keyword>
<evidence type="ECO:0000259" key="4">
    <source>
        <dbReference type="Pfam" id="PF07635"/>
    </source>
</evidence>
<reference evidence="6 7" key="1">
    <citation type="submission" date="2019-08" db="EMBL/GenBank/DDBJ databases">
        <title>Deep-cultivation of Planctomycetes and their phenomic and genomic characterization uncovers novel biology.</title>
        <authorList>
            <person name="Wiegand S."/>
            <person name="Jogler M."/>
            <person name="Boedeker C."/>
            <person name="Pinto D."/>
            <person name="Vollmers J."/>
            <person name="Rivas-Marin E."/>
            <person name="Kohn T."/>
            <person name="Peeters S.H."/>
            <person name="Heuer A."/>
            <person name="Rast P."/>
            <person name="Oberbeckmann S."/>
            <person name="Bunk B."/>
            <person name="Jeske O."/>
            <person name="Meyerdierks A."/>
            <person name="Storesund J.E."/>
            <person name="Kallscheuer N."/>
            <person name="Luecker S."/>
            <person name="Lage O.M."/>
            <person name="Pohl T."/>
            <person name="Merkel B.J."/>
            <person name="Hornburger P."/>
            <person name="Mueller R.-W."/>
            <person name="Bruemmer F."/>
            <person name="Labrenz M."/>
            <person name="Spormann A.M."/>
            <person name="Op den Camp H."/>
            <person name="Overmann J."/>
            <person name="Amann R."/>
            <person name="Jetten M.S.M."/>
            <person name="Mascher T."/>
            <person name="Medema M.H."/>
            <person name="Devos D.P."/>
            <person name="Kaster A.-K."/>
            <person name="Ovreas L."/>
            <person name="Rohde M."/>
            <person name="Galperin M.Y."/>
            <person name="Jogler C."/>
        </authorList>
    </citation>
    <scope>NUCLEOTIDE SEQUENCE [LARGE SCALE GENOMIC DNA]</scope>
    <source>
        <strain evidence="6 7">UC8</strain>
    </source>
</reference>
<dbReference type="PANTHER" id="PTHR14604:SF3">
    <property type="entry name" value="SPERM-ASSOCIATED ANTIGEN 16 PROTEIN"/>
    <property type="match status" value="1"/>
</dbReference>
<name>A0A5B9QKU5_9BACT</name>
<dbReference type="InterPro" id="IPR024977">
    <property type="entry name" value="Apc4-like_WD40_dom"/>
</dbReference>
<protein>
    <submittedName>
        <fullName evidence="6">Chromosome partition protein Smc</fullName>
    </submittedName>
</protein>
<dbReference type="InterPro" id="IPR050995">
    <property type="entry name" value="WD-F-box_domain-protein"/>
</dbReference>
<dbReference type="InterPro" id="IPR011047">
    <property type="entry name" value="Quinoprotein_ADH-like_sf"/>
</dbReference>
<feature type="coiled-coil region" evidence="2">
    <location>
        <begin position="610"/>
        <end position="690"/>
    </location>
</feature>
<dbReference type="RefSeq" id="WP_068141356.1">
    <property type="nucleotide sequence ID" value="NZ_CP042914.1"/>
</dbReference>
<feature type="coiled-coil region" evidence="2">
    <location>
        <begin position="499"/>
        <end position="568"/>
    </location>
</feature>
<evidence type="ECO:0000259" key="5">
    <source>
        <dbReference type="Pfam" id="PF12894"/>
    </source>
</evidence>
<dbReference type="GO" id="GO:0020037">
    <property type="term" value="F:heme binding"/>
    <property type="evidence" value="ECO:0007669"/>
    <property type="project" value="InterPro"/>
</dbReference>
<dbReference type="PROSITE" id="PS50082">
    <property type="entry name" value="WD_REPEATS_2"/>
    <property type="match status" value="3"/>
</dbReference>
<evidence type="ECO:0000256" key="2">
    <source>
        <dbReference type="SAM" id="Coils"/>
    </source>
</evidence>
<gene>
    <name evidence="6" type="primary">smc_1</name>
    <name evidence="6" type="ORF">UC8_05660</name>
</gene>
<dbReference type="InterPro" id="IPR036909">
    <property type="entry name" value="Cyt_c-like_dom_sf"/>
</dbReference>
<keyword evidence="3" id="KW-0732">Signal</keyword>
<dbReference type="InterPro" id="IPR001680">
    <property type="entry name" value="WD40_rpt"/>
</dbReference>
<feature type="repeat" description="WD" evidence="1">
    <location>
        <begin position="391"/>
        <end position="431"/>
    </location>
</feature>
<dbReference type="SUPFAM" id="SSF50998">
    <property type="entry name" value="Quinoprotein alcohol dehydrogenase-like"/>
    <property type="match status" value="1"/>
</dbReference>
<dbReference type="GO" id="GO:0009055">
    <property type="term" value="F:electron transfer activity"/>
    <property type="evidence" value="ECO:0007669"/>
    <property type="project" value="InterPro"/>
</dbReference>
<feature type="chain" id="PRO_5022889248" evidence="3">
    <location>
        <begin position="33"/>
        <end position="716"/>
    </location>
</feature>
<feature type="repeat" description="WD" evidence="1">
    <location>
        <begin position="307"/>
        <end position="348"/>
    </location>
</feature>
<dbReference type="SUPFAM" id="SSF46626">
    <property type="entry name" value="Cytochrome c"/>
    <property type="match status" value="1"/>
</dbReference>
<evidence type="ECO:0000313" key="7">
    <source>
        <dbReference type="Proteomes" id="UP000325286"/>
    </source>
</evidence>
<evidence type="ECO:0000256" key="1">
    <source>
        <dbReference type="PROSITE-ProRule" id="PRU00221"/>
    </source>
</evidence>
<sequence precursor="true">MLRYPFSRLLAGVLVCSSVVVYSALVAPSVSADDAAAKEGEVKKITYEDHIKPIFREKCLTCHNQGEAKGGLALDTYGSTMTGGGSGEIVYDGDAESSRLWQLVAHEDTPVMPPEQEKIPEAQINLIKDWINGGLLENSGSKAKKKKANPLAFAGATSGKPEGGGAMPEAVIQQPVVISERAGAATSIAASPWAPLVAIGGQRQIVLYNTDTAELVGILPFPEGLIQSLRFSRNGAFLIAGGGADASRGMVTVYDVKTGDRLSVVGDELDTVLGADVNDRMTRIALGGPQKMLRIYDLADGELLFDIKKHTDWIYDVAYSPDGVLLASCDRAAGLLVWEAETGRNYLNLTDHKDAINALSWRDDSNVLATASDDGTVKLFEMNEGKVIKSINAHGGGVLDVAFDHKGQLVTCGKDNRVRLWDASGNKKADFPAMPEQVLEVTISHDSKRIIAGDWTGQTLCWNAEDPKAPAQAMPANPQSLEQRIAASTADVAALSAPVTAAETAAKDLQAQIAATTDQKNTAVAAQQQKTQQAEQKKAEKTAAEQAVAALTNQRNQLRGDADQKQQALQGSLEKLKTDAAVEPQVAAQEKALADSLQKVAAKREELVGKQNAVKQLAAAEAALRAEAEKMKPAIAAADKKLAELNDKLTAAQATVTSAKTARDAAAAKLQQLQQALTQFQQRGAELAKAAEAAGDDENGQRVKDQAALFSTAYAQ</sequence>
<dbReference type="AlphaFoldDB" id="A0A5B9QKU5"/>
<keyword evidence="7" id="KW-1185">Reference proteome</keyword>
<dbReference type="InterPro" id="IPR015943">
    <property type="entry name" value="WD40/YVTN_repeat-like_dom_sf"/>
</dbReference>
<feature type="domain" description="Anaphase-promoting complex subunit 4-like WD40" evidence="5">
    <location>
        <begin position="333"/>
        <end position="399"/>
    </location>
</feature>
<keyword evidence="1" id="KW-0853">WD repeat</keyword>
<organism evidence="6 7">
    <name type="scientific">Roseimaritima ulvae</name>
    <dbReference type="NCBI Taxonomy" id="980254"/>
    <lineage>
        <taxon>Bacteria</taxon>
        <taxon>Pseudomonadati</taxon>
        <taxon>Planctomycetota</taxon>
        <taxon>Planctomycetia</taxon>
        <taxon>Pirellulales</taxon>
        <taxon>Pirellulaceae</taxon>
        <taxon>Roseimaritima</taxon>
    </lineage>
</organism>
<feature type="domain" description="Cytochrome C Planctomycete-type" evidence="4">
    <location>
        <begin position="59"/>
        <end position="115"/>
    </location>
</feature>
<dbReference type="Proteomes" id="UP000325286">
    <property type="component" value="Chromosome"/>
</dbReference>
<dbReference type="InterPro" id="IPR011429">
    <property type="entry name" value="Cyt_c_Planctomycete-type"/>
</dbReference>
<dbReference type="Pfam" id="PF12894">
    <property type="entry name" value="ANAPC4_WD40"/>
    <property type="match status" value="1"/>
</dbReference>
<dbReference type="KEGG" id="rul:UC8_05660"/>
<accession>A0A5B9QKU5</accession>
<dbReference type="SMART" id="SM00320">
    <property type="entry name" value="WD40"/>
    <property type="match status" value="7"/>
</dbReference>
<evidence type="ECO:0000313" key="6">
    <source>
        <dbReference type="EMBL" id="QEG38609.1"/>
    </source>
</evidence>
<dbReference type="Pfam" id="PF07635">
    <property type="entry name" value="PSCyt1"/>
    <property type="match status" value="1"/>
</dbReference>
<dbReference type="Pfam" id="PF00400">
    <property type="entry name" value="WD40"/>
    <property type="match status" value="1"/>
</dbReference>
<dbReference type="EMBL" id="CP042914">
    <property type="protein sequence ID" value="QEG38609.1"/>
    <property type="molecule type" value="Genomic_DNA"/>
</dbReference>
<dbReference type="Gene3D" id="2.130.10.10">
    <property type="entry name" value="YVTN repeat-like/Quinoprotein amine dehydrogenase"/>
    <property type="match status" value="2"/>
</dbReference>
<dbReference type="PROSITE" id="PS50294">
    <property type="entry name" value="WD_REPEATS_REGION"/>
    <property type="match status" value="2"/>
</dbReference>
<dbReference type="PANTHER" id="PTHR14604">
    <property type="entry name" value="WD40 REPEAT PF20"/>
    <property type="match status" value="1"/>
</dbReference>